<accession>A0A0D3FLR5</accession>
<reference evidence="2" key="1">
    <citation type="journal article" date="2009" name="Rice">
        <title>De Novo Next Generation Sequencing of Plant Genomes.</title>
        <authorList>
            <person name="Rounsley S."/>
            <person name="Marri P.R."/>
            <person name="Yu Y."/>
            <person name="He R."/>
            <person name="Sisneros N."/>
            <person name="Goicoechea J.L."/>
            <person name="Lee S.J."/>
            <person name="Angelova A."/>
            <person name="Kudrna D."/>
            <person name="Luo M."/>
            <person name="Affourtit J."/>
            <person name="Desany B."/>
            <person name="Knight J."/>
            <person name="Niazi F."/>
            <person name="Egholm M."/>
            <person name="Wing R.A."/>
        </authorList>
    </citation>
    <scope>NUCLEOTIDE SEQUENCE [LARGE SCALE GENOMIC DNA]</scope>
    <source>
        <strain evidence="2">cv. IRGC 105608</strain>
    </source>
</reference>
<dbReference type="PaxDb" id="65489-OBART03G27440.1"/>
<evidence type="ECO:0000313" key="2">
    <source>
        <dbReference type="EnsemblPlants" id="OBART03G27440.1"/>
    </source>
</evidence>
<dbReference type="HOGENOM" id="CLU_1345145_0_0_1"/>
<dbReference type="EnsemblPlants" id="OBART03G27440.1">
    <property type="protein sequence ID" value="OBART03G27440.1"/>
    <property type="gene ID" value="OBART03G27440"/>
</dbReference>
<name>A0A0D3FLR5_9ORYZ</name>
<evidence type="ECO:0000256" key="1">
    <source>
        <dbReference type="SAM" id="MobiDB-lite"/>
    </source>
</evidence>
<keyword evidence="3" id="KW-1185">Reference proteome</keyword>
<proteinExistence type="predicted"/>
<reference evidence="2" key="2">
    <citation type="submission" date="2015-03" db="UniProtKB">
        <authorList>
            <consortium name="EnsemblPlants"/>
        </authorList>
    </citation>
    <scope>IDENTIFICATION</scope>
</reference>
<dbReference type="AlphaFoldDB" id="A0A0D3FLR5"/>
<dbReference type="Gramene" id="OBART03G27440.1">
    <property type="protein sequence ID" value="OBART03G27440.1"/>
    <property type="gene ID" value="OBART03G27440"/>
</dbReference>
<sequence>MMSSLAADAQEDGTEARSTSSSPSSRRMRTSQNVVPAASPRLHVLSRHYGLIELPLAPWPPASPTRSGGWPPFTLKEMEMTPDPAIDAFNVRQCVISSLPSSGSSVTKLDDATMDVDLEFKVTRAAESYSKYGCCRLGRLIKRRSRCCLTPHLPDAAPLQLAASIEIMRKKEERWKDGEERRLEEEDIVFDMCFPGWASGERLCPVEADMDDG</sequence>
<protein>
    <submittedName>
        <fullName evidence="2">Uncharacterized protein</fullName>
    </submittedName>
</protein>
<organism evidence="2">
    <name type="scientific">Oryza barthii</name>
    <dbReference type="NCBI Taxonomy" id="65489"/>
    <lineage>
        <taxon>Eukaryota</taxon>
        <taxon>Viridiplantae</taxon>
        <taxon>Streptophyta</taxon>
        <taxon>Embryophyta</taxon>
        <taxon>Tracheophyta</taxon>
        <taxon>Spermatophyta</taxon>
        <taxon>Magnoliopsida</taxon>
        <taxon>Liliopsida</taxon>
        <taxon>Poales</taxon>
        <taxon>Poaceae</taxon>
        <taxon>BOP clade</taxon>
        <taxon>Oryzoideae</taxon>
        <taxon>Oryzeae</taxon>
        <taxon>Oryzinae</taxon>
        <taxon>Oryza</taxon>
    </lineage>
</organism>
<dbReference type="Proteomes" id="UP000026960">
    <property type="component" value="Chromosome 3"/>
</dbReference>
<evidence type="ECO:0000313" key="3">
    <source>
        <dbReference type="Proteomes" id="UP000026960"/>
    </source>
</evidence>
<feature type="region of interest" description="Disordered" evidence="1">
    <location>
        <begin position="1"/>
        <end position="36"/>
    </location>
</feature>